<gene>
    <name evidence="1" type="ORF">A8990_10452</name>
</gene>
<protein>
    <submittedName>
        <fullName evidence="1">Uncharacterized protein</fullName>
    </submittedName>
</protein>
<dbReference type="Gene3D" id="3.30.70.100">
    <property type="match status" value="1"/>
</dbReference>
<accession>A0A3D9SGY6</accession>
<proteinExistence type="predicted"/>
<evidence type="ECO:0000313" key="2">
    <source>
        <dbReference type="Proteomes" id="UP000256304"/>
    </source>
</evidence>
<keyword evidence="2" id="KW-1185">Reference proteome</keyword>
<comment type="caution">
    <text evidence="1">The sequence shown here is derived from an EMBL/GenBank/DDBJ whole genome shotgun (WGS) entry which is preliminary data.</text>
</comment>
<evidence type="ECO:0000313" key="1">
    <source>
        <dbReference type="EMBL" id="REE91545.1"/>
    </source>
</evidence>
<dbReference type="EMBL" id="QTTN01000004">
    <property type="protein sequence ID" value="REE91545.1"/>
    <property type="molecule type" value="Genomic_DNA"/>
</dbReference>
<organism evidence="1 2">
    <name type="scientific">Paenibacillus taihuensis</name>
    <dbReference type="NCBI Taxonomy" id="1156355"/>
    <lineage>
        <taxon>Bacteria</taxon>
        <taxon>Bacillati</taxon>
        <taxon>Bacillota</taxon>
        <taxon>Bacilli</taxon>
        <taxon>Bacillales</taxon>
        <taxon>Paenibacillaceae</taxon>
        <taxon>Paenibacillus</taxon>
    </lineage>
</organism>
<name>A0A3D9SGY6_9BACL</name>
<sequence length="48" mass="5629">MEARERNFKAIFEDPEFKALLEKTEPNGPLHESIDVSYMRGVDFFPRA</sequence>
<dbReference type="AlphaFoldDB" id="A0A3D9SGY6"/>
<dbReference type="Proteomes" id="UP000256304">
    <property type="component" value="Unassembled WGS sequence"/>
</dbReference>
<reference evidence="1 2" key="1">
    <citation type="submission" date="2018-08" db="EMBL/GenBank/DDBJ databases">
        <title>Genomic Encyclopedia of Type Strains, Phase III (KMG-III): the genomes of soil and plant-associated and newly described type strains.</title>
        <authorList>
            <person name="Whitman W."/>
        </authorList>
    </citation>
    <scope>NUCLEOTIDE SEQUENCE [LARGE SCALE GENOMIC DNA]</scope>
    <source>
        <strain evidence="1 2">CGMCC 1.10966</strain>
    </source>
</reference>